<dbReference type="RefSeq" id="WP_145234664.1">
    <property type="nucleotide sequence ID" value="NZ_CP036273.1"/>
</dbReference>
<sequence length="73" mass="8095">MPILTEIYVHEEVTSRTQLGYQSTPKHHGADPRASQWLPELDLHEEFDVFDLADDKSLADSDGNLYGVPGAVA</sequence>
<dbReference type="KEGG" id="uli:ETAA1_08970"/>
<accession>A0A517XNE6</accession>
<evidence type="ECO:0000313" key="1">
    <source>
        <dbReference type="EMBL" id="QDU18996.1"/>
    </source>
</evidence>
<keyword evidence="2" id="KW-1185">Reference proteome</keyword>
<dbReference type="EMBL" id="CP036273">
    <property type="protein sequence ID" value="QDU18996.1"/>
    <property type="molecule type" value="Genomic_DNA"/>
</dbReference>
<proteinExistence type="predicted"/>
<name>A0A517XNE6_9BACT</name>
<dbReference type="AlphaFoldDB" id="A0A517XNE6"/>
<evidence type="ECO:0000313" key="2">
    <source>
        <dbReference type="Proteomes" id="UP000319576"/>
    </source>
</evidence>
<protein>
    <submittedName>
        <fullName evidence="1">Uncharacterized protein</fullName>
    </submittedName>
</protein>
<gene>
    <name evidence="1" type="ORF">ETAA1_08970</name>
</gene>
<organism evidence="1 2">
    <name type="scientific">Urbifossiella limnaea</name>
    <dbReference type="NCBI Taxonomy" id="2528023"/>
    <lineage>
        <taxon>Bacteria</taxon>
        <taxon>Pseudomonadati</taxon>
        <taxon>Planctomycetota</taxon>
        <taxon>Planctomycetia</taxon>
        <taxon>Gemmatales</taxon>
        <taxon>Gemmataceae</taxon>
        <taxon>Urbifossiella</taxon>
    </lineage>
</organism>
<dbReference type="Proteomes" id="UP000319576">
    <property type="component" value="Chromosome"/>
</dbReference>
<reference evidence="1 2" key="1">
    <citation type="submission" date="2019-02" db="EMBL/GenBank/DDBJ databases">
        <title>Deep-cultivation of Planctomycetes and their phenomic and genomic characterization uncovers novel biology.</title>
        <authorList>
            <person name="Wiegand S."/>
            <person name="Jogler M."/>
            <person name="Boedeker C."/>
            <person name="Pinto D."/>
            <person name="Vollmers J."/>
            <person name="Rivas-Marin E."/>
            <person name="Kohn T."/>
            <person name="Peeters S.H."/>
            <person name="Heuer A."/>
            <person name="Rast P."/>
            <person name="Oberbeckmann S."/>
            <person name="Bunk B."/>
            <person name="Jeske O."/>
            <person name="Meyerdierks A."/>
            <person name="Storesund J.E."/>
            <person name="Kallscheuer N."/>
            <person name="Luecker S."/>
            <person name="Lage O.M."/>
            <person name="Pohl T."/>
            <person name="Merkel B.J."/>
            <person name="Hornburger P."/>
            <person name="Mueller R.-W."/>
            <person name="Bruemmer F."/>
            <person name="Labrenz M."/>
            <person name="Spormann A.M."/>
            <person name="Op den Camp H."/>
            <person name="Overmann J."/>
            <person name="Amann R."/>
            <person name="Jetten M.S.M."/>
            <person name="Mascher T."/>
            <person name="Medema M.H."/>
            <person name="Devos D.P."/>
            <person name="Kaster A.-K."/>
            <person name="Ovreas L."/>
            <person name="Rohde M."/>
            <person name="Galperin M.Y."/>
            <person name="Jogler C."/>
        </authorList>
    </citation>
    <scope>NUCLEOTIDE SEQUENCE [LARGE SCALE GENOMIC DNA]</scope>
    <source>
        <strain evidence="1 2">ETA_A1</strain>
    </source>
</reference>